<proteinExistence type="predicted"/>
<gene>
    <name evidence="2" type="ORF">F8M41_012287</name>
</gene>
<dbReference type="EMBL" id="WTPW01000026">
    <property type="protein sequence ID" value="KAF0557832.1"/>
    <property type="molecule type" value="Genomic_DNA"/>
</dbReference>
<dbReference type="Proteomes" id="UP000439903">
    <property type="component" value="Unassembled WGS sequence"/>
</dbReference>
<comment type="caution">
    <text evidence="2">The sequence shown here is derived from an EMBL/GenBank/DDBJ whole genome shotgun (WGS) entry which is preliminary data.</text>
</comment>
<reference evidence="2 3" key="1">
    <citation type="journal article" date="2019" name="Environ. Microbiol.">
        <title>At the nexus of three kingdoms: the genome of the mycorrhizal fungus Gigaspora margarita provides insights into plant, endobacterial and fungal interactions.</title>
        <authorList>
            <person name="Venice F."/>
            <person name="Ghignone S."/>
            <person name="Salvioli di Fossalunga A."/>
            <person name="Amselem J."/>
            <person name="Novero M."/>
            <person name="Xianan X."/>
            <person name="Sedzielewska Toro K."/>
            <person name="Morin E."/>
            <person name="Lipzen A."/>
            <person name="Grigoriev I.V."/>
            <person name="Henrissat B."/>
            <person name="Martin F.M."/>
            <person name="Bonfante P."/>
        </authorList>
    </citation>
    <scope>NUCLEOTIDE SEQUENCE [LARGE SCALE GENOMIC DNA]</scope>
    <source>
        <strain evidence="2 3">BEG34</strain>
    </source>
</reference>
<dbReference type="AlphaFoldDB" id="A0A8H4B3W6"/>
<feature type="region of interest" description="Disordered" evidence="1">
    <location>
        <begin position="67"/>
        <end position="86"/>
    </location>
</feature>
<sequence length="86" mass="9531">MGFPTYKEAQSIRYNLYATKSDKAINNENNNCDNNNNNNDSPTSILPKGALNYKEHIFGINTPTVISSSTSSVQNHLDPKKLTLKA</sequence>
<evidence type="ECO:0000313" key="3">
    <source>
        <dbReference type="Proteomes" id="UP000439903"/>
    </source>
</evidence>
<evidence type="ECO:0000313" key="2">
    <source>
        <dbReference type="EMBL" id="KAF0557832.1"/>
    </source>
</evidence>
<organism evidence="2 3">
    <name type="scientific">Gigaspora margarita</name>
    <dbReference type="NCBI Taxonomy" id="4874"/>
    <lineage>
        <taxon>Eukaryota</taxon>
        <taxon>Fungi</taxon>
        <taxon>Fungi incertae sedis</taxon>
        <taxon>Mucoromycota</taxon>
        <taxon>Glomeromycotina</taxon>
        <taxon>Glomeromycetes</taxon>
        <taxon>Diversisporales</taxon>
        <taxon>Gigasporaceae</taxon>
        <taxon>Gigaspora</taxon>
    </lineage>
</organism>
<protein>
    <submittedName>
        <fullName evidence="2">Uncharacterized protein</fullName>
    </submittedName>
</protein>
<evidence type="ECO:0000256" key="1">
    <source>
        <dbReference type="SAM" id="MobiDB-lite"/>
    </source>
</evidence>
<accession>A0A8H4B3W6</accession>
<feature type="compositionally biased region" description="Basic and acidic residues" evidence="1">
    <location>
        <begin position="77"/>
        <end position="86"/>
    </location>
</feature>
<name>A0A8H4B3W6_GIGMA</name>
<keyword evidence="3" id="KW-1185">Reference proteome</keyword>